<organism evidence="8 9">
    <name type="scientific">Brumicola pallidula DSM 14239 = ACAM 615</name>
    <dbReference type="NCBI Taxonomy" id="1121922"/>
    <lineage>
        <taxon>Bacteria</taxon>
        <taxon>Pseudomonadati</taxon>
        <taxon>Pseudomonadota</taxon>
        <taxon>Gammaproteobacteria</taxon>
        <taxon>Alteromonadales</taxon>
        <taxon>Alteromonadaceae</taxon>
        <taxon>Brumicola</taxon>
    </lineage>
</organism>
<dbReference type="InterPro" id="IPR001789">
    <property type="entry name" value="Sig_transdc_resp-reg_receiver"/>
</dbReference>
<dbReference type="AlphaFoldDB" id="K6YVZ5"/>
<protein>
    <submittedName>
        <fullName evidence="8">Two-component system, chemotaxis family, response regulator CheY</fullName>
    </submittedName>
</protein>
<evidence type="ECO:0000313" key="9">
    <source>
        <dbReference type="Proteomes" id="UP000006251"/>
    </source>
</evidence>
<gene>
    <name evidence="8" type="primary">cheY</name>
    <name evidence="8" type="ORF">GPAL_1308</name>
</gene>
<evidence type="ECO:0000256" key="4">
    <source>
        <dbReference type="ARBA" id="ARBA00023125"/>
    </source>
</evidence>
<dbReference type="GO" id="GO:0000976">
    <property type="term" value="F:transcription cis-regulatory region binding"/>
    <property type="evidence" value="ECO:0007669"/>
    <property type="project" value="TreeGrafter"/>
</dbReference>
<keyword evidence="1 6" id="KW-0597">Phosphoprotein</keyword>
<dbReference type="PANTHER" id="PTHR48111:SF1">
    <property type="entry name" value="TWO-COMPONENT RESPONSE REGULATOR ORR33"/>
    <property type="match status" value="1"/>
</dbReference>
<dbReference type="GO" id="GO:0005829">
    <property type="term" value="C:cytosol"/>
    <property type="evidence" value="ECO:0007669"/>
    <property type="project" value="TreeGrafter"/>
</dbReference>
<keyword evidence="4" id="KW-0238">DNA-binding</keyword>
<dbReference type="InterPro" id="IPR039420">
    <property type="entry name" value="WalR-like"/>
</dbReference>
<dbReference type="Proteomes" id="UP000006251">
    <property type="component" value="Unassembled WGS sequence"/>
</dbReference>
<dbReference type="PANTHER" id="PTHR48111">
    <property type="entry name" value="REGULATOR OF RPOS"/>
    <property type="match status" value="1"/>
</dbReference>
<evidence type="ECO:0000259" key="7">
    <source>
        <dbReference type="PROSITE" id="PS50110"/>
    </source>
</evidence>
<comment type="caution">
    <text evidence="8">The sequence shown here is derived from an EMBL/GenBank/DDBJ whole genome shotgun (WGS) entry which is preliminary data.</text>
</comment>
<accession>K6YVZ5</accession>
<keyword evidence="2" id="KW-0902">Two-component regulatory system</keyword>
<evidence type="ECO:0000256" key="2">
    <source>
        <dbReference type="ARBA" id="ARBA00023012"/>
    </source>
</evidence>
<dbReference type="CDD" id="cd17574">
    <property type="entry name" value="REC_OmpR"/>
    <property type="match status" value="1"/>
</dbReference>
<evidence type="ECO:0000256" key="3">
    <source>
        <dbReference type="ARBA" id="ARBA00023015"/>
    </source>
</evidence>
<dbReference type="GO" id="GO:0032993">
    <property type="term" value="C:protein-DNA complex"/>
    <property type="evidence" value="ECO:0007669"/>
    <property type="project" value="TreeGrafter"/>
</dbReference>
<dbReference type="EMBL" id="BAEQ01000023">
    <property type="protein sequence ID" value="GAC28181.1"/>
    <property type="molecule type" value="Genomic_DNA"/>
</dbReference>
<dbReference type="PROSITE" id="PS50110">
    <property type="entry name" value="RESPONSE_REGULATORY"/>
    <property type="match status" value="1"/>
</dbReference>
<evidence type="ECO:0000256" key="5">
    <source>
        <dbReference type="ARBA" id="ARBA00023163"/>
    </source>
</evidence>
<dbReference type="GO" id="GO:0000156">
    <property type="term" value="F:phosphorelay response regulator activity"/>
    <property type="evidence" value="ECO:0007669"/>
    <property type="project" value="TreeGrafter"/>
</dbReference>
<dbReference type="InterPro" id="IPR011006">
    <property type="entry name" value="CheY-like_superfamily"/>
</dbReference>
<keyword evidence="9" id="KW-1185">Reference proteome</keyword>
<dbReference type="GO" id="GO:0006355">
    <property type="term" value="P:regulation of DNA-templated transcription"/>
    <property type="evidence" value="ECO:0007669"/>
    <property type="project" value="TreeGrafter"/>
</dbReference>
<proteinExistence type="predicted"/>
<name>K6YVZ5_9ALTE</name>
<evidence type="ECO:0000313" key="8">
    <source>
        <dbReference type="EMBL" id="GAC28181.1"/>
    </source>
</evidence>
<dbReference type="Gene3D" id="3.40.50.2300">
    <property type="match status" value="1"/>
</dbReference>
<feature type="domain" description="Response regulatory" evidence="7">
    <location>
        <begin position="6"/>
        <end position="123"/>
    </location>
</feature>
<feature type="modified residue" description="4-aspartylphosphate" evidence="6">
    <location>
        <position position="55"/>
    </location>
</feature>
<keyword evidence="3" id="KW-0805">Transcription regulation</keyword>
<dbReference type="Pfam" id="PF00072">
    <property type="entry name" value="Response_reg"/>
    <property type="match status" value="1"/>
</dbReference>
<keyword evidence="5" id="KW-0804">Transcription</keyword>
<reference evidence="9" key="1">
    <citation type="journal article" date="2014" name="Environ. Microbiol.">
        <title>Comparative genomics of the marine bacterial genus Glaciecola reveals the high degree of genomic diversity and genomic characteristic for cold adaptation.</title>
        <authorList>
            <person name="Qin Q.L."/>
            <person name="Xie B.B."/>
            <person name="Yu Y."/>
            <person name="Shu Y.L."/>
            <person name="Rong J.C."/>
            <person name="Zhang Y.J."/>
            <person name="Zhao D.L."/>
            <person name="Chen X.L."/>
            <person name="Zhang X.Y."/>
            <person name="Chen B."/>
            <person name="Zhou B.C."/>
            <person name="Zhang Y.Z."/>
        </authorList>
    </citation>
    <scope>NUCLEOTIDE SEQUENCE [LARGE SCALE GENOMIC DNA]</scope>
    <source>
        <strain evidence="9">ACAM 615</strain>
    </source>
</reference>
<evidence type="ECO:0000256" key="6">
    <source>
        <dbReference type="PROSITE-ProRule" id="PRU00169"/>
    </source>
</evidence>
<dbReference type="STRING" id="1121922.GCA_000428905_00621"/>
<sequence>MMSKKIILIVDDQGELRKLVRMTLEYGDYELHEAENGQRALELAKVIKPDLVLLDVMMPGEVNGYQVCEKLKQANNEKNPYVMLLTARGQKSDLEEGRRVGADSYLVKPFSPLELIKNVENALA</sequence>
<dbReference type="SMART" id="SM00448">
    <property type="entry name" value="REC"/>
    <property type="match status" value="1"/>
</dbReference>
<dbReference type="SUPFAM" id="SSF52172">
    <property type="entry name" value="CheY-like"/>
    <property type="match status" value="1"/>
</dbReference>
<evidence type="ECO:0000256" key="1">
    <source>
        <dbReference type="ARBA" id="ARBA00022553"/>
    </source>
</evidence>